<accession>A0A1C2DDA0</accession>
<proteinExistence type="predicted"/>
<dbReference type="STRING" id="1566387.QV13_24280"/>
<evidence type="ECO:0000313" key="3">
    <source>
        <dbReference type="Proteomes" id="UP000094412"/>
    </source>
</evidence>
<protein>
    <recommendedName>
        <fullName evidence="4">Holin</fullName>
    </recommendedName>
</protein>
<evidence type="ECO:0000313" key="2">
    <source>
        <dbReference type="EMBL" id="OCX12719.1"/>
    </source>
</evidence>
<keyword evidence="3" id="KW-1185">Reference proteome</keyword>
<keyword evidence="1" id="KW-0472">Membrane</keyword>
<reference evidence="2 3" key="1">
    <citation type="submission" date="2016-08" db="EMBL/GenBank/DDBJ databases">
        <title>Whole genome sequence of Mesorhizobium sp. strain UASWS1009 isolated from industrial sewage.</title>
        <authorList>
            <person name="Crovadore J."/>
            <person name="Calmin G."/>
            <person name="Chablais R."/>
            <person name="Cochard B."/>
            <person name="Lefort F."/>
        </authorList>
    </citation>
    <scope>NUCLEOTIDE SEQUENCE [LARGE SCALE GENOMIC DNA]</scope>
    <source>
        <strain evidence="2 3">UASWS1009</strain>
    </source>
</reference>
<dbReference type="RefSeq" id="WP_024922421.1">
    <property type="nucleotide sequence ID" value="NZ_MDEO01000036.1"/>
</dbReference>
<dbReference type="Proteomes" id="UP000094412">
    <property type="component" value="Unassembled WGS sequence"/>
</dbReference>
<comment type="caution">
    <text evidence="2">The sequence shown here is derived from an EMBL/GenBank/DDBJ whole genome shotgun (WGS) entry which is preliminary data.</text>
</comment>
<organism evidence="2 3">
    <name type="scientific">Mesorhizobium hungaricum</name>
    <dbReference type="NCBI Taxonomy" id="1566387"/>
    <lineage>
        <taxon>Bacteria</taxon>
        <taxon>Pseudomonadati</taxon>
        <taxon>Pseudomonadota</taxon>
        <taxon>Alphaproteobacteria</taxon>
        <taxon>Hyphomicrobiales</taxon>
        <taxon>Phyllobacteriaceae</taxon>
        <taxon>Mesorhizobium</taxon>
    </lineage>
</organism>
<dbReference type="EMBL" id="MDEO01000036">
    <property type="protein sequence ID" value="OCX12719.1"/>
    <property type="molecule type" value="Genomic_DNA"/>
</dbReference>
<feature type="transmembrane region" description="Helical" evidence="1">
    <location>
        <begin position="51"/>
        <end position="72"/>
    </location>
</feature>
<feature type="transmembrane region" description="Helical" evidence="1">
    <location>
        <begin position="21"/>
        <end position="39"/>
    </location>
</feature>
<evidence type="ECO:0000256" key="1">
    <source>
        <dbReference type="SAM" id="Phobius"/>
    </source>
</evidence>
<name>A0A1C2DDA0_9HYPH</name>
<sequence length="113" mass="11544">MLKSIASIFTTSAPVGVALRYLGTILGTVLTVAGVLGLLDQAQIDALRNEIPGFVSALSALATAAVAIYAIFTKSSSDKAAEVAKQVDAKVPADALVIVKTPAGQQDIVVHPK</sequence>
<evidence type="ECO:0008006" key="4">
    <source>
        <dbReference type="Google" id="ProtNLM"/>
    </source>
</evidence>
<gene>
    <name evidence="2" type="ORF">QV13_24280</name>
</gene>
<keyword evidence="1" id="KW-1133">Transmembrane helix</keyword>
<keyword evidence="1" id="KW-0812">Transmembrane</keyword>
<dbReference type="AlphaFoldDB" id="A0A1C2DDA0"/>